<proteinExistence type="predicted"/>
<protein>
    <submittedName>
        <fullName evidence="1">Uncharacterized protein</fullName>
    </submittedName>
</protein>
<gene>
    <name evidence="1" type="ORF">O6H91_21G033400</name>
</gene>
<reference evidence="2" key="1">
    <citation type="journal article" date="2024" name="Proc. Natl. Acad. Sci. U.S.A.">
        <title>Extraordinary preservation of gene collinearity over three hundred million years revealed in homosporous lycophytes.</title>
        <authorList>
            <person name="Li C."/>
            <person name="Wickell D."/>
            <person name="Kuo L.Y."/>
            <person name="Chen X."/>
            <person name="Nie B."/>
            <person name="Liao X."/>
            <person name="Peng D."/>
            <person name="Ji J."/>
            <person name="Jenkins J."/>
            <person name="Williams M."/>
            <person name="Shu S."/>
            <person name="Plott C."/>
            <person name="Barry K."/>
            <person name="Rajasekar S."/>
            <person name="Grimwood J."/>
            <person name="Han X."/>
            <person name="Sun S."/>
            <person name="Hou Z."/>
            <person name="He W."/>
            <person name="Dai G."/>
            <person name="Sun C."/>
            <person name="Schmutz J."/>
            <person name="Leebens-Mack J.H."/>
            <person name="Li F.W."/>
            <person name="Wang L."/>
        </authorList>
    </citation>
    <scope>NUCLEOTIDE SEQUENCE [LARGE SCALE GENOMIC DNA]</scope>
    <source>
        <strain evidence="2">cv. PW_Plant_1</strain>
    </source>
</reference>
<dbReference type="Proteomes" id="UP001162992">
    <property type="component" value="Chromosome 21"/>
</dbReference>
<dbReference type="EMBL" id="CM055112">
    <property type="protein sequence ID" value="KAJ7517654.1"/>
    <property type="molecule type" value="Genomic_DNA"/>
</dbReference>
<evidence type="ECO:0000313" key="1">
    <source>
        <dbReference type="EMBL" id="KAJ7517654.1"/>
    </source>
</evidence>
<comment type="caution">
    <text evidence="1">The sequence shown here is derived from an EMBL/GenBank/DDBJ whole genome shotgun (WGS) entry which is preliminary data.</text>
</comment>
<organism evidence="1 2">
    <name type="scientific">Diphasiastrum complanatum</name>
    <name type="common">Issler's clubmoss</name>
    <name type="synonym">Lycopodium complanatum</name>
    <dbReference type="NCBI Taxonomy" id="34168"/>
    <lineage>
        <taxon>Eukaryota</taxon>
        <taxon>Viridiplantae</taxon>
        <taxon>Streptophyta</taxon>
        <taxon>Embryophyta</taxon>
        <taxon>Tracheophyta</taxon>
        <taxon>Lycopodiopsida</taxon>
        <taxon>Lycopodiales</taxon>
        <taxon>Lycopodiaceae</taxon>
        <taxon>Lycopodioideae</taxon>
        <taxon>Diphasiastrum</taxon>
    </lineage>
</organism>
<accession>A0ACC2AJA1</accession>
<sequence>MEDLNLGTDAWDWHDESFTLEYQVSRELPPSLWEEFPEENDNSMSIFASTPVADIMELDSVSLPELDDEDISKKTLSAKRRRMLMLCESEEACSSDSVCKSENFVYSQEFYGKHHTYVNDSDISTPSACQLPDAMKYINTVSNPSCMVRRNLELERVKWETICPDKRIQDNCWKQRNMKVHLDDHSSGMWIQSTEPFTEEKRSQILAGTCVTDRSNAAMSTSSPQSSVAYPFALVKPSEAEGNITIRHLNQRISKPHNLRKSKCNLDESCKSVTSEGFGLSGKSIVSLTKIHTEGKGTITIMRTRE</sequence>
<keyword evidence="2" id="KW-1185">Reference proteome</keyword>
<name>A0ACC2AJA1_DIPCM</name>
<evidence type="ECO:0000313" key="2">
    <source>
        <dbReference type="Proteomes" id="UP001162992"/>
    </source>
</evidence>